<keyword evidence="3" id="KW-1185">Reference proteome</keyword>
<dbReference type="Proteomes" id="UP001152622">
    <property type="component" value="Chromosome 8"/>
</dbReference>
<keyword evidence="1" id="KW-1133">Transmembrane helix</keyword>
<feature type="transmembrane region" description="Helical" evidence="1">
    <location>
        <begin position="21"/>
        <end position="44"/>
    </location>
</feature>
<evidence type="ECO:0000313" key="2">
    <source>
        <dbReference type="EMBL" id="KAJ8352720.1"/>
    </source>
</evidence>
<evidence type="ECO:0000256" key="1">
    <source>
        <dbReference type="SAM" id="Phobius"/>
    </source>
</evidence>
<proteinExistence type="predicted"/>
<sequence length="146" mass="15709">MKQAPQDKSLGNKTSRWTDAALLRTCLLAIAAISIASAGLSHALQTRAKPRPVWERVPERTAVVSVGVRPVGAAKAKGDPSEWKLCSRQLFGRDSRLRGKRLAGRGSRLIDGGVCESCQEGLSHRSSGASSTIDDKCNMGFKEILH</sequence>
<dbReference type="AlphaFoldDB" id="A0A9Q1ITF7"/>
<comment type="caution">
    <text evidence="2">The sequence shown here is derived from an EMBL/GenBank/DDBJ whole genome shotgun (WGS) entry which is preliminary data.</text>
</comment>
<keyword evidence="1" id="KW-0472">Membrane</keyword>
<dbReference type="EMBL" id="JAINUF010000008">
    <property type="protein sequence ID" value="KAJ8352720.1"/>
    <property type="molecule type" value="Genomic_DNA"/>
</dbReference>
<accession>A0A9Q1ITF7</accession>
<name>A0A9Q1ITF7_SYNKA</name>
<gene>
    <name evidence="2" type="ORF">SKAU_G00241960</name>
</gene>
<organism evidence="2 3">
    <name type="scientific">Synaphobranchus kaupii</name>
    <name type="common">Kaup's arrowtooth eel</name>
    <dbReference type="NCBI Taxonomy" id="118154"/>
    <lineage>
        <taxon>Eukaryota</taxon>
        <taxon>Metazoa</taxon>
        <taxon>Chordata</taxon>
        <taxon>Craniata</taxon>
        <taxon>Vertebrata</taxon>
        <taxon>Euteleostomi</taxon>
        <taxon>Actinopterygii</taxon>
        <taxon>Neopterygii</taxon>
        <taxon>Teleostei</taxon>
        <taxon>Anguilliformes</taxon>
        <taxon>Synaphobranchidae</taxon>
        <taxon>Synaphobranchus</taxon>
    </lineage>
</organism>
<keyword evidence="1" id="KW-0812">Transmembrane</keyword>
<protein>
    <submittedName>
        <fullName evidence="2">Uncharacterized protein</fullName>
    </submittedName>
</protein>
<reference evidence="2" key="1">
    <citation type="journal article" date="2023" name="Science">
        <title>Genome structures resolve the early diversification of teleost fishes.</title>
        <authorList>
            <person name="Parey E."/>
            <person name="Louis A."/>
            <person name="Montfort J."/>
            <person name="Bouchez O."/>
            <person name="Roques C."/>
            <person name="Iampietro C."/>
            <person name="Lluch J."/>
            <person name="Castinel A."/>
            <person name="Donnadieu C."/>
            <person name="Desvignes T."/>
            <person name="Floi Bucao C."/>
            <person name="Jouanno E."/>
            <person name="Wen M."/>
            <person name="Mejri S."/>
            <person name="Dirks R."/>
            <person name="Jansen H."/>
            <person name="Henkel C."/>
            <person name="Chen W.J."/>
            <person name="Zahm M."/>
            <person name="Cabau C."/>
            <person name="Klopp C."/>
            <person name="Thompson A.W."/>
            <person name="Robinson-Rechavi M."/>
            <person name="Braasch I."/>
            <person name="Lecointre G."/>
            <person name="Bobe J."/>
            <person name="Postlethwait J.H."/>
            <person name="Berthelot C."/>
            <person name="Roest Crollius H."/>
            <person name="Guiguen Y."/>
        </authorList>
    </citation>
    <scope>NUCLEOTIDE SEQUENCE</scope>
    <source>
        <strain evidence="2">WJC10195</strain>
    </source>
</reference>
<evidence type="ECO:0000313" key="3">
    <source>
        <dbReference type="Proteomes" id="UP001152622"/>
    </source>
</evidence>